<dbReference type="InterPro" id="IPR008775">
    <property type="entry name" value="Phytyl_CoA_dOase-like"/>
</dbReference>
<dbReference type="AlphaFoldDB" id="A0A382VK53"/>
<dbReference type="EMBL" id="UINC01152209">
    <property type="protein sequence ID" value="SVD46271.1"/>
    <property type="molecule type" value="Genomic_DNA"/>
</dbReference>
<feature type="non-terminal residue" evidence="1">
    <location>
        <position position="158"/>
    </location>
</feature>
<sequence length="158" mass="18307">MAHRRLEEAPFLIDITDNEIKDYEIDGVVCLRGLFDQRWLQNLAVGVEKNFSDPGPDSMNYTPQGEPGRFYDDYCNWQRIDEYRDFITESPAAEIAGRLMQSASVRIYHEHVLVKEPGTQQVTPWHHDQPYYGVDGDQLCSLWLPLDPVPKYACPEFV</sequence>
<dbReference type="Pfam" id="PF05721">
    <property type="entry name" value="PhyH"/>
    <property type="match status" value="1"/>
</dbReference>
<accession>A0A382VK53</accession>
<evidence type="ECO:0000313" key="1">
    <source>
        <dbReference type="EMBL" id="SVD46271.1"/>
    </source>
</evidence>
<dbReference type="PANTHER" id="PTHR20883">
    <property type="entry name" value="PHYTANOYL-COA DIOXYGENASE DOMAIN CONTAINING 1"/>
    <property type="match status" value="1"/>
</dbReference>
<dbReference type="Gene3D" id="2.60.120.620">
    <property type="entry name" value="q2cbj1_9rhob like domain"/>
    <property type="match status" value="1"/>
</dbReference>
<organism evidence="1">
    <name type="scientific">marine metagenome</name>
    <dbReference type="NCBI Taxonomy" id="408172"/>
    <lineage>
        <taxon>unclassified sequences</taxon>
        <taxon>metagenomes</taxon>
        <taxon>ecological metagenomes</taxon>
    </lineage>
</organism>
<reference evidence="1" key="1">
    <citation type="submission" date="2018-05" db="EMBL/GenBank/DDBJ databases">
        <authorList>
            <person name="Lanie J.A."/>
            <person name="Ng W.-L."/>
            <person name="Kazmierczak K.M."/>
            <person name="Andrzejewski T.M."/>
            <person name="Davidsen T.M."/>
            <person name="Wayne K.J."/>
            <person name="Tettelin H."/>
            <person name="Glass J.I."/>
            <person name="Rusch D."/>
            <person name="Podicherti R."/>
            <person name="Tsui H.-C.T."/>
            <person name="Winkler M.E."/>
        </authorList>
    </citation>
    <scope>NUCLEOTIDE SEQUENCE</scope>
</reference>
<name>A0A382VK53_9ZZZZ</name>
<dbReference type="SUPFAM" id="SSF51197">
    <property type="entry name" value="Clavaminate synthase-like"/>
    <property type="match status" value="1"/>
</dbReference>
<gene>
    <name evidence="1" type="ORF">METZ01_LOCUS399125</name>
</gene>
<evidence type="ECO:0008006" key="2">
    <source>
        <dbReference type="Google" id="ProtNLM"/>
    </source>
</evidence>
<protein>
    <recommendedName>
        <fullName evidence="2">Phytanoyl-CoA dioxygenase</fullName>
    </recommendedName>
</protein>
<dbReference type="PANTHER" id="PTHR20883:SF49">
    <property type="entry name" value="PHYTANOYL-COA DIOXYGENASE"/>
    <property type="match status" value="1"/>
</dbReference>
<proteinExistence type="predicted"/>